<proteinExistence type="predicted"/>
<organism evidence="1 2">
    <name type="scientific">Erwinia phage AH04</name>
    <dbReference type="NCBI Taxonomy" id="2869569"/>
    <lineage>
        <taxon>Viruses</taxon>
        <taxon>Duplodnaviria</taxon>
        <taxon>Heunggongvirae</taxon>
        <taxon>Uroviricota</taxon>
        <taxon>Caudoviricetes</taxon>
        <taxon>Chimalliviridae</taxon>
        <taxon>Meadowvirus</taxon>
        <taxon>Meadowvirus AH04</taxon>
    </lineage>
</organism>
<protein>
    <submittedName>
        <fullName evidence="1">Uncharacterized protein</fullName>
    </submittedName>
</protein>
<name>A0AAE7X0W4_9CAUD</name>
<dbReference type="GeneID" id="77944167"/>
<dbReference type="Proteomes" id="UP000827517">
    <property type="component" value="Segment"/>
</dbReference>
<dbReference type="RefSeq" id="YP_010668044.1">
    <property type="nucleotide sequence ID" value="NC_070952.1"/>
</dbReference>
<keyword evidence="2" id="KW-1185">Reference proteome</keyword>
<dbReference type="EMBL" id="MZ501267">
    <property type="protein sequence ID" value="QZA70762.1"/>
    <property type="molecule type" value="Genomic_DNA"/>
</dbReference>
<reference evidence="1" key="1">
    <citation type="submission" date="2021-07" db="EMBL/GenBank/DDBJ databases">
        <authorList>
            <person name="Roth S.J."/>
            <person name="Krukonis G.P."/>
            <person name="Delesalle V.A."/>
        </authorList>
    </citation>
    <scope>NUCLEOTIDE SEQUENCE</scope>
</reference>
<dbReference type="KEGG" id="vg:77944167"/>
<sequence length="209" mass="22916">MKIRNLFYFICFSLMCSGFAMAASYDVKEDVKQPALVADLASVSADKVMSGIADITLTLKNSETNTTQRVVLQCDTTQQTITSFYYLNDVLGGKAKGATGFQVNVYDGPEAGYKHNGDVKLFDSSKDKDNLRKSFDRMKKLNGVGFMSFEFFETTNGIDHNPVAHSMLLSSSYLKKILAAMDEFPDVDGCSINGGAVSVYPLKNLTDSI</sequence>
<accession>A0AAE7X0W4</accession>
<gene>
    <name evidence="1" type="primary">290</name>
    <name evidence="1" type="ORF">AH04_290</name>
</gene>
<evidence type="ECO:0000313" key="2">
    <source>
        <dbReference type="Proteomes" id="UP000827517"/>
    </source>
</evidence>
<evidence type="ECO:0000313" key="1">
    <source>
        <dbReference type="EMBL" id="QZA70762.1"/>
    </source>
</evidence>